<feature type="transmembrane region" description="Helical" evidence="2">
    <location>
        <begin position="76"/>
        <end position="99"/>
    </location>
</feature>
<keyword evidence="4" id="KW-1185">Reference proteome</keyword>
<evidence type="ECO:0000313" key="4">
    <source>
        <dbReference type="Proteomes" id="UP000606974"/>
    </source>
</evidence>
<protein>
    <recommendedName>
        <fullName evidence="5">Apple domain-containing protein</fullName>
    </recommendedName>
</protein>
<sequence>MGPRDNTDLQPPFSPAGLEVTIPSGPEAQKPSDSHNYNRLAPSSTFNPDKQKDFKANNDIVQDHNGRSRPPYGLSFIAFTCVVMLVTAIVVGAAVGGGLGSSLAHERNENEALRQSIIASAPSCSTSPPLSPSGTVSSATATSTTGLVDYVVAAPDTIDTVELECPGLDGTSYLTVRGQTFDLHCGDEMHGDDVGALMAYRLPDCIEACSYMNRVWANATFCNAVLFVADVQRTYPLQRTNCFLKNATTISATNREHVLRAQLNTG</sequence>
<organism evidence="3 4">
    <name type="scientific">Endocarpon pusillum</name>
    <dbReference type="NCBI Taxonomy" id="364733"/>
    <lineage>
        <taxon>Eukaryota</taxon>
        <taxon>Fungi</taxon>
        <taxon>Dikarya</taxon>
        <taxon>Ascomycota</taxon>
        <taxon>Pezizomycotina</taxon>
        <taxon>Eurotiomycetes</taxon>
        <taxon>Chaetothyriomycetidae</taxon>
        <taxon>Verrucariales</taxon>
        <taxon>Verrucariaceae</taxon>
        <taxon>Endocarpon</taxon>
    </lineage>
</organism>
<feature type="region of interest" description="Disordered" evidence="1">
    <location>
        <begin position="1"/>
        <end position="67"/>
    </location>
</feature>
<keyword evidence="2" id="KW-0812">Transmembrane</keyword>
<gene>
    <name evidence="3" type="ORF">GJ744_000939</name>
</gene>
<dbReference type="AlphaFoldDB" id="A0A8H7E277"/>
<feature type="compositionally biased region" description="Basic and acidic residues" evidence="1">
    <location>
        <begin position="49"/>
        <end position="66"/>
    </location>
</feature>
<dbReference type="Proteomes" id="UP000606974">
    <property type="component" value="Unassembled WGS sequence"/>
</dbReference>
<proteinExistence type="predicted"/>
<comment type="caution">
    <text evidence="3">The sequence shown here is derived from an EMBL/GenBank/DDBJ whole genome shotgun (WGS) entry which is preliminary data.</text>
</comment>
<name>A0A8H7E277_9EURO</name>
<dbReference type="OrthoDB" id="5358884at2759"/>
<keyword evidence="2" id="KW-0472">Membrane</keyword>
<feature type="compositionally biased region" description="Polar residues" evidence="1">
    <location>
        <begin position="34"/>
        <end position="48"/>
    </location>
</feature>
<reference evidence="3" key="1">
    <citation type="submission" date="2020-02" db="EMBL/GenBank/DDBJ databases">
        <authorList>
            <person name="Palmer J.M."/>
        </authorList>
    </citation>
    <scope>NUCLEOTIDE SEQUENCE</scope>
    <source>
        <strain evidence="3">EPUS1.4</strain>
        <tissue evidence="3">Thallus</tissue>
    </source>
</reference>
<dbReference type="EMBL" id="JAACFV010000110">
    <property type="protein sequence ID" value="KAF7505393.1"/>
    <property type="molecule type" value="Genomic_DNA"/>
</dbReference>
<accession>A0A8H7E277</accession>
<evidence type="ECO:0000256" key="1">
    <source>
        <dbReference type="SAM" id="MobiDB-lite"/>
    </source>
</evidence>
<evidence type="ECO:0008006" key="5">
    <source>
        <dbReference type="Google" id="ProtNLM"/>
    </source>
</evidence>
<evidence type="ECO:0000256" key="2">
    <source>
        <dbReference type="SAM" id="Phobius"/>
    </source>
</evidence>
<keyword evidence="2" id="KW-1133">Transmembrane helix</keyword>
<evidence type="ECO:0000313" key="3">
    <source>
        <dbReference type="EMBL" id="KAF7505393.1"/>
    </source>
</evidence>